<protein>
    <recommendedName>
        <fullName evidence="1">Prolyl 4-hydroxylase alpha subunit Fe(2+) 2OG dioxygenase domain-containing protein</fullName>
    </recommendedName>
</protein>
<evidence type="ECO:0000259" key="1">
    <source>
        <dbReference type="Pfam" id="PF13640"/>
    </source>
</evidence>
<feature type="domain" description="Prolyl 4-hydroxylase alpha subunit Fe(2+) 2OG dioxygenase" evidence="1">
    <location>
        <begin position="132"/>
        <end position="227"/>
    </location>
</feature>
<name>A0A164P2C1_9AGAM</name>
<sequence>MASDELLAKTITSFSTFQQLRKAIEEIKETPVFTKGAWDFPKIIEPGYPRCLQFPTSDDAELQRLSDACQSATFGRNKQDVLDESYRLARKMDTEDFSINFGFEFYEMLNHAVRGLLGVQHDDKNFRAELYKLNVYGPGSFFKAHKDTPRADNMFGSLVVALPTPHQGGTLLVRQGAENYEFDSSSASTSSSESTSAAVAWTAFYSQVEHEVIPVVSGYRVTLTYNLYFSTASDPPLLLPTPNPAPESPELVTQFKTCLDDATFLPSGGLLGFGLKHEYPLSASSDLQASIKYLKGTDRTIVKIADGFGLKSYLRAVYDIMEAKGGPDEEYEDGKYVTKPPPEHKRWLLSETILDLGRKGAQEVEPYDIEESLRYKDGTETLICKGFIPDEGENSVGVDTDEGRKTTTTERELCDVGTKVVSRILKRTINTKNRETGKQTSVVETPNIFEEVPKPLDTVSETTEEEEVSFSRWGRKSKPKSKPIVVNWITMMKKNNPVHTSYISYGNQAEMAYLYAQINLMVEVPSFEERRQTGKSV</sequence>
<dbReference type="AlphaFoldDB" id="A0A164P2C1"/>
<organism evidence="2 3">
    <name type="scientific">Sistotremastrum niveocremeum HHB9708</name>
    <dbReference type="NCBI Taxonomy" id="1314777"/>
    <lineage>
        <taxon>Eukaryota</taxon>
        <taxon>Fungi</taxon>
        <taxon>Dikarya</taxon>
        <taxon>Basidiomycota</taxon>
        <taxon>Agaricomycotina</taxon>
        <taxon>Agaricomycetes</taxon>
        <taxon>Sistotremastrales</taxon>
        <taxon>Sistotremastraceae</taxon>
        <taxon>Sertulicium</taxon>
        <taxon>Sertulicium niveocremeum</taxon>
    </lineage>
</organism>
<dbReference type="OrthoDB" id="27483at2759"/>
<proteinExistence type="predicted"/>
<evidence type="ECO:0000313" key="3">
    <source>
        <dbReference type="Proteomes" id="UP000076722"/>
    </source>
</evidence>
<dbReference type="PANTHER" id="PTHR33099">
    <property type="entry name" value="FE2OG DIOXYGENASE DOMAIN-CONTAINING PROTEIN"/>
    <property type="match status" value="1"/>
</dbReference>
<accession>A0A164P2C1</accession>
<dbReference type="Pfam" id="PF13640">
    <property type="entry name" value="2OG-FeII_Oxy_3"/>
    <property type="match status" value="1"/>
</dbReference>
<dbReference type="STRING" id="1314777.A0A164P2C1"/>
<dbReference type="InterPro" id="IPR044862">
    <property type="entry name" value="Pro_4_hyd_alph_FE2OG_OXY"/>
</dbReference>
<evidence type="ECO:0000313" key="2">
    <source>
        <dbReference type="EMBL" id="KZS88286.1"/>
    </source>
</evidence>
<dbReference type="EMBL" id="KV419438">
    <property type="protein sequence ID" value="KZS88286.1"/>
    <property type="molecule type" value="Genomic_DNA"/>
</dbReference>
<dbReference type="PANTHER" id="PTHR33099:SF14">
    <property type="entry name" value="PROLYL 4-HYDROXYLASE ALPHA SUBUNIT FE(2+) 2OG DIOXYGENASE DOMAIN-CONTAINING PROTEIN"/>
    <property type="match status" value="1"/>
</dbReference>
<gene>
    <name evidence="2" type="ORF">SISNIDRAFT_459982</name>
</gene>
<keyword evidence="3" id="KW-1185">Reference proteome</keyword>
<dbReference type="Proteomes" id="UP000076722">
    <property type="component" value="Unassembled WGS sequence"/>
</dbReference>
<dbReference type="Gene3D" id="2.60.120.620">
    <property type="entry name" value="q2cbj1_9rhob like domain"/>
    <property type="match status" value="1"/>
</dbReference>
<reference evidence="2 3" key="1">
    <citation type="journal article" date="2016" name="Mol. Biol. Evol.">
        <title>Comparative Genomics of Early-Diverging Mushroom-Forming Fungi Provides Insights into the Origins of Lignocellulose Decay Capabilities.</title>
        <authorList>
            <person name="Nagy L.G."/>
            <person name="Riley R."/>
            <person name="Tritt A."/>
            <person name="Adam C."/>
            <person name="Daum C."/>
            <person name="Floudas D."/>
            <person name="Sun H."/>
            <person name="Yadav J.S."/>
            <person name="Pangilinan J."/>
            <person name="Larsson K.H."/>
            <person name="Matsuura K."/>
            <person name="Barry K."/>
            <person name="Labutti K."/>
            <person name="Kuo R."/>
            <person name="Ohm R.A."/>
            <person name="Bhattacharya S.S."/>
            <person name="Shirouzu T."/>
            <person name="Yoshinaga Y."/>
            <person name="Martin F.M."/>
            <person name="Grigoriev I.V."/>
            <person name="Hibbett D.S."/>
        </authorList>
    </citation>
    <scope>NUCLEOTIDE SEQUENCE [LARGE SCALE GENOMIC DNA]</scope>
    <source>
        <strain evidence="2 3">HHB9708</strain>
    </source>
</reference>